<comment type="caution">
    <text evidence="1">The sequence shown here is derived from an EMBL/GenBank/DDBJ whole genome shotgun (WGS) entry which is preliminary data.</text>
</comment>
<reference evidence="1" key="1">
    <citation type="submission" date="2024-09" db="EMBL/GenBank/DDBJ databases">
        <title>Black Yeasts Isolated from many extreme environments.</title>
        <authorList>
            <person name="Coleine C."/>
            <person name="Stajich J.E."/>
            <person name="Selbmann L."/>
        </authorList>
    </citation>
    <scope>NUCLEOTIDE SEQUENCE</scope>
    <source>
        <strain evidence="1">CCFEE 5737</strain>
    </source>
</reference>
<dbReference type="Proteomes" id="UP001186974">
    <property type="component" value="Unassembled WGS sequence"/>
</dbReference>
<evidence type="ECO:0000313" key="2">
    <source>
        <dbReference type="Proteomes" id="UP001186974"/>
    </source>
</evidence>
<dbReference type="EMBL" id="JAWDJW010002992">
    <property type="protein sequence ID" value="KAK3077309.1"/>
    <property type="molecule type" value="Genomic_DNA"/>
</dbReference>
<proteinExistence type="predicted"/>
<sequence>MKLPALSPNSSAAHFRTIAYVTALGRWESEGYWANYWYQSQSAKRELLIEALMGRSNVEIGEIKMAFKDKRYADDLIRCMDKELKADKFRTAVLMALEERRQEENDVWPIEYRNRDVDTLYECLRRREGGESPMLGICVQRSDAHLREVLRTYERKYQANFAKEALKKSHNLVGEVIAHILNGVINRPARDAMLLNHALTDLSSPASDISENPRASAASVSSRHERKDRVELLISRLVRLHWDRQHMAKVKQDYRERYRSYLEDDVEHFVKGSDFREFCLRICESGR</sequence>
<accession>A0ACC3DL20</accession>
<gene>
    <name evidence="1" type="ORF">LTS18_010614</name>
</gene>
<name>A0ACC3DL20_9PEZI</name>
<protein>
    <submittedName>
        <fullName evidence="1">Uncharacterized protein</fullName>
    </submittedName>
</protein>
<evidence type="ECO:0000313" key="1">
    <source>
        <dbReference type="EMBL" id="KAK3077309.1"/>
    </source>
</evidence>
<keyword evidence="2" id="KW-1185">Reference proteome</keyword>
<organism evidence="1 2">
    <name type="scientific">Coniosporium uncinatum</name>
    <dbReference type="NCBI Taxonomy" id="93489"/>
    <lineage>
        <taxon>Eukaryota</taxon>
        <taxon>Fungi</taxon>
        <taxon>Dikarya</taxon>
        <taxon>Ascomycota</taxon>
        <taxon>Pezizomycotina</taxon>
        <taxon>Dothideomycetes</taxon>
        <taxon>Dothideomycetes incertae sedis</taxon>
        <taxon>Coniosporium</taxon>
    </lineage>
</organism>